<protein>
    <submittedName>
        <fullName evidence="1">Uncharacterized protein</fullName>
    </submittedName>
</protein>
<proteinExistence type="predicted"/>
<evidence type="ECO:0000313" key="2">
    <source>
        <dbReference type="Proteomes" id="UP000182658"/>
    </source>
</evidence>
<organism evidence="1 2">
    <name type="scientific">Coniochaeta ligniaria NRRL 30616</name>
    <dbReference type="NCBI Taxonomy" id="1408157"/>
    <lineage>
        <taxon>Eukaryota</taxon>
        <taxon>Fungi</taxon>
        <taxon>Dikarya</taxon>
        <taxon>Ascomycota</taxon>
        <taxon>Pezizomycotina</taxon>
        <taxon>Sordariomycetes</taxon>
        <taxon>Sordariomycetidae</taxon>
        <taxon>Coniochaetales</taxon>
        <taxon>Coniochaetaceae</taxon>
        <taxon>Coniochaeta</taxon>
    </lineage>
</organism>
<reference evidence="1 2" key="1">
    <citation type="submission" date="2016-10" db="EMBL/GenBank/DDBJ databases">
        <title>Draft genome sequence of Coniochaeta ligniaria NRRL30616, a lignocellulolytic fungus for bioabatement of inhibitors in plant biomass hydrolysates.</title>
        <authorList>
            <consortium name="DOE Joint Genome Institute"/>
            <person name="Jimenez D.J."/>
            <person name="Hector R.E."/>
            <person name="Riley R."/>
            <person name="Sun H."/>
            <person name="Grigoriev I.V."/>
            <person name="Van Elsas J.D."/>
            <person name="Nichols N.N."/>
        </authorList>
    </citation>
    <scope>NUCLEOTIDE SEQUENCE [LARGE SCALE GENOMIC DNA]</scope>
    <source>
        <strain evidence="1 2">NRRL 30616</strain>
    </source>
</reference>
<accession>A0A1J7J870</accession>
<sequence>MLEKIYVSFQTNIGSVNPSQVNVGLLRMRVKNASVMVLNWRQPGAACANHGGPRSACCDNCDNCRTVTLPIYTRISESAASIRRENSSISRIQVQKETVMGGRTLPSRLLAWTRWTLHWAITHPNPLDTSFPSAIGGQDTWLLHPSWWPSCLIGERAGGDR</sequence>
<dbReference type="Proteomes" id="UP000182658">
    <property type="component" value="Unassembled WGS sequence"/>
</dbReference>
<dbReference type="InParanoid" id="A0A1J7J870"/>
<gene>
    <name evidence="1" type="ORF">CONLIGDRAFT_514614</name>
</gene>
<dbReference type="AlphaFoldDB" id="A0A1J7J870"/>
<evidence type="ECO:0000313" key="1">
    <source>
        <dbReference type="EMBL" id="OIW25984.1"/>
    </source>
</evidence>
<dbReference type="EMBL" id="KV875101">
    <property type="protein sequence ID" value="OIW25984.1"/>
    <property type="molecule type" value="Genomic_DNA"/>
</dbReference>
<keyword evidence="2" id="KW-1185">Reference proteome</keyword>
<name>A0A1J7J870_9PEZI</name>